<dbReference type="CDD" id="cd00093">
    <property type="entry name" value="HTH_XRE"/>
    <property type="match status" value="1"/>
</dbReference>
<dbReference type="InterPro" id="IPR010982">
    <property type="entry name" value="Lambda_DNA-bd_dom_sf"/>
</dbReference>
<dbReference type="InterPro" id="IPR043917">
    <property type="entry name" value="DUF5753"/>
</dbReference>
<dbReference type="Gene3D" id="1.10.260.40">
    <property type="entry name" value="lambda repressor-like DNA-binding domains"/>
    <property type="match status" value="1"/>
</dbReference>
<comment type="caution">
    <text evidence="2">The sequence shown here is derived from an EMBL/GenBank/DDBJ whole genome shotgun (WGS) entry which is preliminary data.</text>
</comment>
<dbReference type="SUPFAM" id="SSF47413">
    <property type="entry name" value="lambda repressor-like DNA-binding domains"/>
    <property type="match status" value="1"/>
</dbReference>
<dbReference type="RefSeq" id="WP_184671103.1">
    <property type="nucleotide sequence ID" value="NZ_BAABAI010000022.1"/>
</dbReference>
<accession>A0A7W7T7S6</accession>
<dbReference type="EMBL" id="JACHJS010000001">
    <property type="protein sequence ID" value="MBB4966840.1"/>
    <property type="molecule type" value="Genomic_DNA"/>
</dbReference>
<dbReference type="Gene3D" id="1.10.10.60">
    <property type="entry name" value="Homeodomain-like"/>
    <property type="match status" value="1"/>
</dbReference>
<reference evidence="2 3" key="1">
    <citation type="submission" date="2020-08" db="EMBL/GenBank/DDBJ databases">
        <title>Sequencing the genomes of 1000 actinobacteria strains.</title>
        <authorList>
            <person name="Klenk H.-P."/>
        </authorList>
    </citation>
    <scope>NUCLEOTIDE SEQUENCE [LARGE SCALE GENOMIC DNA]</scope>
    <source>
        <strain evidence="2 3">DSM 45084</strain>
    </source>
</reference>
<feature type="domain" description="HTH cro/C1-type" evidence="1">
    <location>
        <begin position="77"/>
        <end position="131"/>
    </location>
</feature>
<dbReference type="InterPro" id="IPR001387">
    <property type="entry name" value="Cro/C1-type_HTH"/>
</dbReference>
<dbReference type="Pfam" id="PF19054">
    <property type="entry name" value="DUF5753"/>
    <property type="match status" value="1"/>
</dbReference>
<evidence type="ECO:0000313" key="3">
    <source>
        <dbReference type="Proteomes" id="UP000542674"/>
    </source>
</evidence>
<gene>
    <name evidence="2" type="ORF">F4559_004199</name>
</gene>
<organism evidence="2 3">
    <name type="scientific">Saccharothrix violaceirubra</name>
    <dbReference type="NCBI Taxonomy" id="413306"/>
    <lineage>
        <taxon>Bacteria</taxon>
        <taxon>Bacillati</taxon>
        <taxon>Actinomycetota</taxon>
        <taxon>Actinomycetes</taxon>
        <taxon>Pseudonocardiales</taxon>
        <taxon>Pseudonocardiaceae</taxon>
        <taxon>Saccharothrix</taxon>
    </lineage>
</organism>
<dbReference type="InterPro" id="IPR045745">
    <property type="entry name" value="HTH_58_Actinobacteria-type"/>
</dbReference>
<protein>
    <submittedName>
        <fullName evidence="2">Transcriptional regulator with XRE-family HTH domain</fullName>
    </submittedName>
</protein>
<dbReference type="PROSITE" id="PS50943">
    <property type="entry name" value="HTH_CROC1"/>
    <property type="match status" value="1"/>
</dbReference>
<proteinExistence type="predicted"/>
<keyword evidence="3" id="KW-1185">Reference proteome</keyword>
<dbReference type="Pfam" id="PF19575">
    <property type="entry name" value="HTH_58"/>
    <property type="match status" value="1"/>
</dbReference>
<evidence type="ECO:0000259" key="1">
    <source>
        <dbReference type="PROSITE" id="PS50943"/>
    </source>
</evidence>
<sequence>MTADSTTASTRSGGDFVGTVVDGYRAGATIRELADLTGRGYGTVRSTLIREGVELRPRAEHGQPDFRGNHEQLATLLLKARLPTGLTGQQAARQAGFSQAKLSKMETGSLIPKPADVAALADVYETTADERTLMITLARRVAEEARRRRITHIDAARNPARPSCLSRTASAIRVVALSHVPDVLLDDLPTHQVITAVLAETVLHCVPTATTDLREANSRNAVDLRILPLTAPGPDCGFTIYDTDAVVIGTAGGTATLTDPAHISHYLDLFTRLHDAALAPHELDDRSRHADHRE</sequence>
<evidence type="ECO:0000313" key="2">
    <source>
        <dbReference type="EMBL" id="MBB4966840.1"/>
    </source>
</evidence>
<dbReference type="AlphaFoldDB" id="A0A7W7T7S6"/>
<dbReference type="SMART" id="SM00530">
    <property type="entry name" value="HTH_XRE"/>
    <property type="match status" value="1"/>
</dbReference>
<dbReference type="Pfam" id="PF13560">
    <property type="entry name" value="HTH_31"/>
    <property type="match status" value="1"/>
</dbReference>
<dbReference type="Proteomes" id="UP000542674">
    <property type="component" value="Unassembled WGS sequence"/>
</dbReference>
<name>A0A7W7T7S6_9PSEU</name>
<dbReference type="GO" id="GO:0003677">
    <property type="term" value="F:DNA binding"/>
    <property type="evidence" value="ECO:0007669"/>
    <property type="project" value="InterPro"/>
</dbReference>